<gene>
    <name evidence="1" type="ORF">OG469_13815</name>
</gene>
<sequence length="286" mass="30698">MASPTVYAPAADADPASWTLPLLRYRPTPTEQEQIAKAENLLVERCAARFGIAWTPDPPLPPIGPKNLMDWRYGIHDPNLSSQRGYQTDAAQQARYDAAFRARATRPPETADTQVVLAGLGIPVDTLALASSEARAGTVAGQAVPEGGCVGEARRTLGSPTRGVSTFVQQLTSASYPESMNDPEVKAVFGQWSHCMASRGYGYAAPMDANDDPQFRPKPGGVSQREIDTAIADLDCRNAYRVAEVWHAAEVRIQEGLVAANTVALEADRRTLDGVIRVAGEVLAGR</sequence>
<name>A0ABZ1W6M6_9ACTN</name>
<reference evidence="1 2" key="1">
    <citation type="submission" date="2022-10" db="EMBL/GenBank/DDBJ databases">
        <title>The complete genomes of actinobacterial strains from the NBC collection.</title>
        <authorList>
            <person name="Joergensen T.S."/>
            <person name="Alvarez Arevalo M."/>
            <person name="Sterndorff E.B."/>
            <person name="Faurdal D."/>
            <person name="Vuksanovic O."/>
            <person name="Mourched A.-S."/>
            <person name="Charusanti P."/>
            <person name="Shaw S."/>
            <person name="Blin K."/>
            <person name="Weber T."/>
        </authorList>
    </citation>
    <scope>NUCLEOTIDE SEQUENCE [LARGE SCALE GENOMIC DNA]</scope>
    <source>
        <strain evidence="1 2">NBC_01247</strain>
    </source>
</reference>
<accession>A0ABZ1W6M6</accession>
<dbReference type="EMBL" id="CP108482">
    <property type="protein sequence ID" value="WUS56499.1"/>
    <property type="molecule type" value="Genomic_DNA"/>
</dbReference>
<evidence type="ECO:0000313" key="2">
    <source>
        <dbReference type="Proteomes" id="UP001432014"/>
    </source>
</evidence>
<keyword evidence="2" id="KW-1185">Reference proteome</keyword>
<dbReference type="Proteomes" id="UP001432014">
    <property type="component" value="Chromosome"/>
</dbReference>
<evidence type="ECO:0000313" key="1">
    <source>
        <dbReference type="EMBL" id="WUS56499.1"/>
    </source>
</evidence>
<protein>
    <recommendedName>
        <fullName evidence="3">Lipoprotein</fullName>
    </recommendedName>
</protein>
<dbReference type="RefSeq" id="WP_329498674.1">
    <property type="nucleotide sequence ID" value="NZ_CP108460.1"/>
</dbReference>
<evidence type="ECO:0008006" key="3">
    <source>
        <dbReference type="Google" id="ProtNLM"/>
    </source>
</evidence>
<organism evidence="1 2">
    <name type="scientific">Kitasatospora herbaricolor</name>
    <dbReference type="NCBI Taxonomy" id="68217"/>
    <lineage>
        <taxon>Bacteria</taxon>
        <taxon>Bacillati</taxon>
        <taxon>Actinomycetota</taxon>
        <taxon>Actinomycetes</taxon>
        <taxon>Kitasatosporales</taxon>
        <taxon>Streptomycetaceae</taxon>
        <taxon>Kitasatospora</taxon>
    </lineage>
</organism>
<proteinExistence type="predicted"/>